<dbReference type="AlphaFoldDB" id="A0AA37FYF2"/>
<feature type="region of interest" description="Disordered" evidence="4">
    <location>
        <begin position="147"/>
        <end position="168"/>
    </location>
</feature>
<dbReference type="Pfam" id="PF07508">
    <property type="entry name" value="Recombinase"/>
    <property type="match status" value="1"/>
</dbReference>
<organism evidence="6 7">
    <name type="scientific">Aeromonas caviae</name>
    <name type="common">Aeromonas punctata</name>
    <dbReference type="NCBI Taxonomy" id="648"/>
    <lineage>
        <taxon>Bacteria</taxon>
        <taxon>Pseudomonadati</taxon>
        <taxon>Pseudomonadota</taxon>
        <taxon>Gammaproteobacteria</taxon>
        <taxon>Aeromonadales</taxon>
        <taxon>Aeromonadaceae</taxon>
        <taxon>Aeromonas</taxon>
    </lineage>
</organism>
<evidence type="ECO:0000256" key="2">
    <source>
        <dbReference type="ARBA" id="ARBA00023172"/>
    </source>
</evidence>
<dbReference type="SUPFAM" id="SSF53041">
    <property type="entry name" value="Resolvase-like"/>
    <property type="match status" value="1"/>
</dbReference>
<feature type="coiled-coil region" evidence="3">
    <location>
        <begin position="377"/>
        <end position="445"/>
    </location>
</feature>
<evidence type="ECO:0000256" key="4">
    <source>
        <dbReference type="SAM" id="MobiDB-lite"/>
    </source>
</evidence>
<dbReference type="InterPro" id="IPR038109">
    <property type="entry name" value="DNA_bind_recomb_sf"/>
</dbReference>
<feature type="domain" description="Resolvase/invertase-type recombinase catalytic" evidence="5">
    <location>
        <begin position="6"/>
        <end position="164"/>
    </location>
</feature>
<dbReference type="InterPro" id="IPR006119">
    <property type="entry name" value="Resolv_N"/>
</dbReference>
<keyword evidence="2" id="KW-0233">DNA recombination</keyword>
<dbReference type="PROSITE" id="PS51736">
    <property type="entry name" value="RECOMBINASES_3"/>
    <property type="match status" value="1"/>
</dbReference>
<evidence type="ECO:0000256" key="1">
    <source>
        <dbReference type="ARBA" id="ARBA00023125"/>
    </source>
</evidence>
<evidence type="ECO:0000313" key="7">
    <source>
        <dbReference type="Proteomes" id="UP000886934"/>
    </source>
</evidence>
<dbReference type="InterPro" id="IPR011109">
    <property type="entry name" value="DNA_bind_recombinase_dom"/>
</dbReference>
<dbReference type="RefSeq" id="WP_171280323.1">
    <property type="nucleotide sequence ID" value="NZ_AP024940.1"/>
</dbReference>
<dbReference type="InterPro" id="IPR036162">
    <property type="entry name" value="Resolvase-like_N_sf"/>
</dbReference>
<reference evidence="6" key="1">
    <citation type="submission" date="2021-07" db="EMBL/GenBank/DDBJ databases">
        <title>Draft genome sequence of carbapenem-resistant Aeromonas spp. in Japan.</title>
        <authorList>
            <person name="Maehana S."/>
            <person name="Suzuki M."/>
            <person name="Kitasato H."/>
        </authorList>
    </citation>
    <scope>NUCLEOTIDE SEQUENCE</scope>
    <source>
        <strain evidence="6">KAM351</strain>
    </source>
</reference>
<proteinExistence type="predicted"/>
<feature type="compositionally biased region" description="Basic and acidic residues" evidence="4">
    <location>
        <begin position="147"/>
        <end position="165"/>
    </location>
</feature>
<evidence type="ECO:0000313" key="6">
    <source>
        <dbReference type="EMBL" id="GJA64791.1"/>
    </source>
</evidence>
<dbReference type="Proteomes" id="UP000886934">
    <property type="component" value="Unassembled WGS sequence"/>
</dbReference>
<dbReference type="SMART" id="SM00857">
    <property type="entry name" value="Resolvase"/>
    <property type="match status" value="1"/>
</dbReference>
<accession>A0AA37FYF2</accession>
<sequence>MSRPPKAYSYIRFSTPKQAQGDSYHRQLQKATDYCAKHNLQLVEKTIDDLGTSAFRGANMTEGALGRFFDAVKSGKIEQGSYLLVESVDRLSRQAVEAALSQFLAIISAGIVIVTLDDNAVYRSGQVETQNLLLSIMFMVRANNESETKSDRSRKAWDKGRKQARDNNQVMKNSRLPSWLKWEEGKIMPIPERTAVVNEMFELAKSGCGYEQIAKIFLDKGYKTFGKETDWRPAGIQAVIKSESVIGVFQPHQIKDGKRIPEGSPIWGYYPAIVEPILFNEVQHIISQRSNHSGSYRKGTYNNLFSGILRCQCGEALRYQNKGRVGSPRNYLVCPKQNITGCNLPNMLYNKVEPQLLQAVCILSEVMQRRVGENEKVLSLKEQLATLTAQLDVESRKKSKAAQSILDFDDDATFRKEFVKIKANCEALEEKIHEIESELMSLELSEKTILNLLKPEELISTEQRQLFNSQLKAVLKEIKFSYDGYDLAAVFKGLDDKFMLEQAFKPKLAGSSVRDLSGEELLRTTSEAPYIDAAWVKGETDEYESHRKDASSGLDDEFEDLSLQESK</sequence>
<dbReference type="InterPro" id="IPR050639">
    <property type="entry name" value="SSR_resolvase"/>
</dbReference>
<dbReference type="PANTHER" id="PTHR30461">
    <property type="entry name" value="DNA-INVERTASE FROM LAMBDOID PROPHAGE"/>
    <property type="match status" value="1"/>
</dbReference>
<dbReference type="Gene3D" id="3.40.50.1390">
    <property type="entry name" value="Resolvase, N-terminal catalytic domain"/>
    <property type="match status" value="1"/>
</dbReference>
<dbReference type="PANTHER" id="PTHR30461:SF2">
    <property type="entry name" value="SERINE RECOMBINASE PINE-RELATED"/>
    <property type="match status" value="1"/>
</dbReference>
<dbReference type="GO" id="GO:0000150">
    <property type="term" value="F:DNA strand exchange activity"/>
    <property type="evidence" value="ECO:0007669"/>
    <property type="project" value="InterPro"/>
</dbReference>
<dbReference type="CDD" id="cd00338">
    <property type="entry name" value="Ser_Recombinase"/>
    <property type="match status" value="1"/>
</dbReference>
<evidence type="ECO:0000256" key="3">
    <source>
        <dbReference type="SAM" id="Coils"/>
    </source>
</evidence>
<keyword evidence="1" id="KW-0238">DNA-binding</keyword>
<feature type="compositionally biased region" description="Basic and acidic residues" evidence="4">
    <location>
        <begin position="539"/>
        <end position="550"/>
    </location>
</feature>
<gene>
    <name evidence="6" type="ORF">KAM351_34020</name>
</gene>
<keyword evidence="3" id="KW-0175">Coiled coil</keyword>
<protein>
    <submittedName>
        <fullName evidence="6">Site-specific recombinase</fullName>
    </submittedName>
</protein>
<evidence type="ECO:0000259" key="5">
    <source>
        <dbReference type="PROSITE" id="PS51736"/>
    </source>
</evidence>
<dbReference type="Gene3D" id="3.90.1750.20">
    <property type="entry name" value="Putative Large Serine Recombinase, Chain B, Domain 2"/>
    <property type="match status" value="1"/>
</dbReference>
<dbReference type="EMBL" id="BPNN01000061">
    <property type="protein sequence ID" value="GJA64791.1"/>
    <property type="molecule type" value="Genomic_DNA"/>
</dbReference>
<comment type="caution">
    <text evidence="6">The sequence shown here is derived from an EMBL/GenBank/DDBJ whole genome shotgun (WGS) entry which is preliminary data.</text>
</comment>
<feature type="region of interest" description="Disordered" evidence="4">
    <location>
        <begin position="539"/>
        <end position="567"/>
    </location>
</feature>
<name>A0AA37FYF2_AERCA</name>
<dbReference type="GO" id="GO:0003677">
    <property type="term" value="F:DNA binding"/>
    <property type="evidence" value="ECO:0007669"/>
    <property type="project" value="UniProtKB-KW"/>
</dbReference>
<feature type="compositionally biased region" description="Acidic residues" evidence="4">
    <location>
        <begin position="554"/>
        <end position="567"/>
    </location>
</feature>
<dbReference type="Pfam" id="PF00239">
    <property type="entry name" value="Resolvase"/>
    <property type="match status" value="1"/>
</dbReference>